<dbReference type="eggNOG" id="ENOG5030PC3">
    <property type="taxonomic scope" value="Bacteria"/>
</dbReference>
<dbReference type="HOGENOM" id="CLU_2714056_0_0_10"/>
<evidence type="ECO:0000313" key="1">
    <source>
        <dbReference type="EMBL" id="ADV44384.1"/>
    </source>
</evidence>
<accession>E6SUN9</accession>
<dbReference type="RefSeq" id="WP_013547974.1">
    <property type="nucleotide sequence ID" value="NC_014933.1"/>
</dbReference>
<dbReference type="PATRIC" id="fig|693979.3.peg.2534"/>
<keyword evidence="2" id="KW-1185">Reference proteome</keyword>
<dbReference type="AlphaFoldDB" id="E6SUN9"/>
<sequence length="72" mass="7805">MELVKVNETVTRNYGGGGKQTEEVTSISYNIVDNDNVVGSASIGDGYFNMSVSMPGNMAEIKKKIETLLVME</sequence>
<protein>
    <submittedName>
        <fullName evidence="1">Uncharacterized protein</fullName>
    </submittedName>
</protein>
<organism evidence="1 2">
    <name type="scientific">Bacteroides helcogenes (strain ATCC 35417 / DSM 20613 / JCM 6297 / CCUG 15421 / P 36-108)</name>
    <dbReference type="NCBI Taxonomy" id="693979"/>
    <lineage>
        <taxon>Bacteria</taxon>
        <taxon>Pseudomonadati</taxon>
        <taxon>Bacteroidota</taxon>
        <taxon>Bacteroidia</taxon>
        <taxon>Bacteroidales</taxon>
        <taxon>Bacteroidaceae</taxon>
        <taxon>Bacteroides</taxon>
    </lineage>
</organism>
<gene>
    <name evidence="1" type="ordered locus">Bache_2418</name>
</gene>
<name>E6SUN9_BACT6</name>
<dbReference type="STRING" id="693979.Bache_2418"/>
<proteinExistence type="predicted"/>
<reference evidence="1 2" key="2">
    <citation type="journal article" date="2011" name="Stand. Genomic Sci.">
        <title>Complete genome sequence of Bacteroides helcogenes type strain (P 36-108).</title>
        <authorList>
            <person name="Pati A."/>
            <person name="Gronow S."/>
            <person name="Zeytun A."/>
            <person name="Lapidus A."/>
            <person name="Nolan M."/>
            <person name="Hammon N."/>
            <person name="Deshpande S."/>
            <person name="Cheng J.F."/>
            <person name="Tapia R."/>
            <person name="Han C."/>
            <person name="Goodwin L."/>
            <person name="Pitluck S."/>
            <person name="Liolios K."/>
            <person name="Pagani I."/>
            <person name="Ivanova N."/>
            <person name="Mavromatis K."/>
            <person name="Chen A."/>
            <person name="Palaniappan K."/>
            <person name="Land M."/>
            <person name="Hauser L."/>
            <person name="Chang Y.J."/>
            <person name="Jeffries C.D."/>
            <person name="Detter J.C."/>
            <person name="Brambilla E."/>
            <person name="Rohde M."/>
            <person name="Goker M."/>
            <person name="Woyke T."/>
            <person name="Bristow J."/>
            <person name="Eisen J.A."/>
            <person name="Markowitz V."/>
            <person name="Hugenholtz P."/>
            <person name="Kyrpides N.C."/>
            <person name="Klenk H.P."/>
            <person name="Lucas S."/>
        </authorList>
    </citation>
    <scope>NUCLEOTIDE SEQUENCE [LARGE SCALE GENOMIC DNA]</scope>
    <source>
        <strain evidence="2">ATCC 35417 / DSM 20613 / JCM 6297 / CCUG 15421 / P 36-108</strain>
    </source>
</reference>
<dbReference type="Proteomes" id="UP000008630">
    <property type="component" value="Chromosome"/>
</dbReference>
<dbReference type="OrthoDB" id="1052538at2"/>
<dbReference type="KEGG" id="bhl:Bache_2418"/>
<evidence type="ECO:0000313" key="2">
    <source>
        <dbReference type="Proteomes" id="UP000008630"/>
    </source>
</evidence>
<reference key="1">
    <citation type="submission" date="2010-11" db="EMBL/GenBank/DDBJ databases">
        <title>The complete genome of Bacteroides helcogenes P 36-108.</title>
        <authorList>
            <consortium name="US DOE Joint Genome Institute (JGI-PGF)"/>
            <person name="Lucas S."/>
            <person name="Copeland A."/>
            <person name="Lapidus A."/>
            <person name="Bruce D."/>
            <person name="Goodwin L."/>
            <person name="Pitluck S."/>
            <person name="Kyrpides N."/>
            <person name="Mavromatis K."/>
            <person name="Ivanova N."/>
            <person name="Zeytun A."/>
            <person name="Brettin T."/>
            <person name="Detter J.C."/>
            <person name="Tapia R."/>
            <person name="Han C."/>
            <person name="Land M."/>
            <person name="Hauser L."/>
            <person name="Markowitz V."/>
            <person name="Cheng J.-F."/>
            <person name="Hugenholtz P."/>
            <person name="Woyke T."/>
            <person name="Wu D."/>
            <person name="Gronow S."/>
            <person name="Wellnitz S."/>
            <person name="Brambilla E."/>
            <person name="Klenk H.-P."/>
            <person name="Eisen J.A."/>
        </authorList>
    </citation>
    <scope>NUCLEOTIDE SEQUENCE</scope>
    <source>
        <strain>P 36-108</strain>
    </source>
</reference>
<dbReference type="EMBL" id="CP002352">
    <property type="protein sequence ID" value="ADV44384.1"/>
    <property type="molecule type" value="Genomic_DNA"/>
</dbReference>